<dbReference type="PANTHER" id="PTHR45766:SF6">
    <property type="entry name" value="SWI_SNF-RELATED MATRIX-ASSOCIATED ACTIN-DEPENDENT REGULATOR OF CHROMATIN SUBFAMILY A-LIKE PROTEIN 1"/>
    <property type="match status" value="1"/>
</dbReference>
<reference evidence="12 13" key="1">
    <citation type="submission" date="2021-05" db="EMBL/GenBank/DDBJ databases">
        <title>Isolation, identification, and the growth promoting effects of Pantoea dispersa strain YSD J2 from the aboveground leaves of Cyperus esculentus L.Var. Sativus.</title>
        <authorList>
            <person name="Wang S."/>
            <person name="Tang X.M."/>
            <person name="Huang Y.N."/>
        </authorList>
    </citation>
    <scope>NUCLEOTIDE SEQUENCE [LARGE SCALE GENOMIC DNA]</scope>
    <source>
        <strain evidence="13">YSD YN2</strain>
    </source>
</reference>
<dbReference type="EMBL" id="CP074352">
    <property type="protein sequence ID" value="UYU32568.1"/>
    <property type="molecule type" value="Genomic_DNA"/>
</dbReference>
<evidence type="ECO:0000256" key="1">
    <source>
        <dbReference type="ARBA" id="ARBA00022741"/>
    </source>
</evidence>
<feature type="short sequence motif" description="DEAH box" evidence="9">
    <location>
        <begin position="280"/>
        <end position="283"/>
    </location>
</feature>
<dbReference type="CDD" id="cd18011">
    <property type="entry name" value="DEXDc_RapA"/>
    <property type="match status" value="1"/>
</dbReference>
<comment type="subunit">
    <text evidence="9">Interacts with the RNAP. Has a higher affinity for the core RNAP than for the holoenzyme. Its ATPase activity is stimulated by binding to RNAP.</text>
</comment>
<dbReference type="InterPro" id="IPR001650">
    <property type="entry name" value="Helicase_C-like"/>
</dbReference>
<dbReference type="Gene3D" id="6.10.140.2230">
    <property type="match status" value="1"/>
</dbReference>
<evidence type="ECO:0000259" key="11">
    <source>
        <dbReference type="PROSITE" id="PS51194"/>
    </source>
</evidence>
<dbReference type="RefSeq" id="WP_031518621.1">
    <property type="nucleotide sequence ID" value="NZ_CP074352.1"/>
</dbReference>
<evidence type="ECO:0000313" key="12">
    <source>
        <dbReference type="EMBL" id="UYU32568.1"/>
    </source>
</evidence>
<keyword evidence="4 9" id="KW-0067">ATP-binding</keyword>
<dbReference type="Gene3D" id="6.10.140.1500">
    <property type="match status" value="1"/>
</dbReference>
<dbReference type="Gene3D" id="2.30.30.930">
    <property type="match status" value="1"/>
</dbReference>
<keyword evidence="5 9" id="KW-0805">Transcription regulation</keyword>
<dbReference type="Gene3D" id="3.40.50.300">
    <property type="entry name" value="P-loop containing nucleotide triphosphate hydrolases"/>
    <property type="match status" value="1"/>
</dbReference>
<keyword evidence="8 9" id="KW-0804">Transcription</keyword>
<comment type="function">
    <text evidence="9">Transcription regulator that activates transcription by stimulating RNA polymerase (RNAP) recycling in case of stress conditions such as supercoiled DNA or high salt concentrations. Probably acts by releasing the RNAP, when it is trapped or immobilized on tightly supercoiled DNA. Does not activate transcription on linear DNA. Probably not involved in DNA repair.</text>
</comment>
<evidence type="ECO:0000256" key="4">
    <source>
        <dbReference type="ARBA" id="ARBA00022840"/>
    </source>
</evidence>
<keyword evidence="2 9" id="KW-0378">Hydrolase</keyword>
<dbReference type="Pfam" id="PF18339">
    <property type="entry name" value="Tudor_1_RapA"/>
    <property type="match status" value="1"/>
</dbReference>
<dbReference type="PANTHER" id="PTHR45766">
    <property type="entry name" value="DNA ANNEALING HELICASE AND ENDONUCLEASE ZRANB3 FAMILY MEMBER"/>
    <property type="match status" value="1"/>
</dbReference>
<dbReference type="NCBIfam" id="NF003426">
    <property type="entry name" value="PRK04914.1"/>
    <property type="match status" value="1"/>
</dbReference>
<sequence>MPFTLGQRWISDTESELGLGTVVAIDARMVTLLFPATGENRLYARNDSPITRVMFNPGDTVTSHEGWELKVDDVKEENGLLAYTGTRLDTQESGVTLREVLLDSKLVFSKPQDRLFAGQLDRMDRFALRYRARKYQSEQYRMPWSGLRGQRTNLIPHQLNIAHDVGRRHAPRVLLADEVGLGKTIEAGMILHQQLLSGAAERVLIVVPETLQHQWLVEMLRRFNLRFALFDDERYAEAAHDADNPFETEQLVICSLDFVRRNKQRLEHLCEAEWDLLVVDEAHHLVWSVDEPSREYLAIEQLASQVPGVLLLTATPEQLGMESHFARLRLLDPNRFHDFDLFVEEQNNYRPVADAVALLLAGNRLSDADLNMLSELIGEQDIEPLLQTANSDRDGAADARQELIDMLMDRHGTSRVLFRNTRNGVKGFPKRELHTIKLPLPTQYQTAIKVSGIMGARKSEEDRARDLLYPEQIYQEFEGDTGTWWNFDPRVEWLMGYLTSHRSQKVLVICAKAATALQLEQVLREREGIRAAVFHEGMSIIERDRAAAWFSEEDTGAQVLLCSEIGSEGRNFQFASHLVMFDLPFNPDLLEQRIGRLDRIGQAHDIQIHVPYLEHTAQSVLVRWYHEGLDAFEHTCPTGRAIYDSVYSKLIAFLAAPDNTDGFDELIADCREQHESLKRALEQGRDRLLEIHSNGGEKAQALAESIAGQDDDPGLVNFAMNLFDIIGINQDDRGEHMIVLTPSDHMLVPDFPGLPEDGCTITFSRDVALSREDAQFITWEHPLISNGLDLILSGDTGSCALSLLKNKALPQGTLLLELMYVVEAKAPKQLQLNRFLPPTPVRMLVDKNGTNLAGQVEFESFNRQLSAVNRHTGSKLVNAVQQEVHAILQLAETQAENAAQALIASARSEADEKLSAELSRLEALKAVNPNIREDELEAIDSNRKQVLESLSQASWRLDALRLIVVTHQ</sequence>
<comment type="similarity">
    <text evidence="9">Belongs to the SNF2/RAD54 helicase family. RapA subfamily.</text>
</comment>
<dbReference type="InterPro" id="IPR000330">
    <property type="entry name" value="SNF2_N"/>
</dbReference>
<evidence type="ECO:0000256" key="7">
    <source>
        <dbReference type="ARBA" id="ARBA00023159"/>
    </source>
</evidence>
<dbReference type="Pfam" id="PF00271">
    <property type="entry name" value="Helicase_C"/>
    <property type="match status" value="1"/>
</dbReference>
<dbReference type="CDD" id="cd18793">
    <property type="entry name" value="SF2_C_SNF"/>
    <property type="match status" value="1"/>
</dbReference>
<organism evidence="12 13">
    <name type="scientific">Siccibacter colletis</name>
    <dbReference type="NCBI Taxonomy" id="1505757"/>
    <lineage>
        <taxon>Bacteria</taxon>
        <taxon>Pseudomonadati</taxon>
        <taxon>Pseudomonadota</taxon>
        <taxon>Gammaproteobacteria</taxon>
        <taxon>Enterobacterales</taxon>
        <taxon>Enterobacteriaceae</taxon>
        <taxon>Siccibacter</taxon>
    </lineage>
</organism>
<dbReference type="InterPro" id="IPR040765">
    <property type="entry name" value="Tudor_1_RapA"/>
</dbReference>
<dbReference type="InterPro" id="IPR022737">
    <property type="entry name" value="RapA_C"/>
</dbReference>
<keyword evidence="6 9" id="KW-0238">DNA-binding</keyword>
<accession>A0ABY6JJF0</accession>
<dbReference type="InterPro" id="IPR049730">
    <property type="entry name" value="SNF2/RAD54-like_C"/>
</dbReference>
<evidence type="ECO:0000256" key="6">
    <source>
        <dbReference type="ARBA" id="ARBA00023125"/>
    </source>
</evidence>
<dbReference type="Proteomes" id="UP001156318">
    <property type="component" value="Chromosome"/>
</dbReference>
<dbReference type="Pfam" id="PF18337">
    <property type="entry name" value="Tudor_RapA"/>
    <property type="match status" value="1"/>
</dbReference>
<dbReference type="InterPro" id="IPR023949">
    <property type="entry name" value="Helicase_RapA"/>
</dbReference>
<feature type="binding site" evidence="9">
    <location>
        <begin position="177"/>
        <end position="184"/>
    </location>
    <ligand>
        <name>ATP</name>
        <dbReference type="ChEBI" id="CHEBI:30616"/>
    </ligand>
</feature>
<protein>
    <recommendedName>
        <fullName evidence="9">RNA polymerase-associated protein RapA</fullName>
        <ecNumber evidence="9">3.6.4.-</ecNumber>
    </recommendedName>
    <alternativeName>
        <fullName evidence="9">ATP-dependent helicase HepA</fullName>
    </alternativeName>
</protein>
<dbReference type="Gene3D" id="2.30.30.140">
    <property type="match status" value="1"/>
</dbReference>
<proteinExistence type="inferred from homology"/>
<evidence type="ECO:0000313" key="13">
    <source>
        <dbReference type="Proteomes" id="UP001156318"/>
    </source>
</evidence>
<dbReference type="InterPro" id="IPR014001">
    <property type="entry name" value="Helicase_ATP-bd"/>
</dbReference>
<dbReference type="PROSITE" id="PS51192">
    <property type="entry name" value="HELICASE_ATP_BIND_1"/>
    <property type="match status" value="1"/>
</dbReference>
<feature type="domain" description="Helicase ATP-binding" evidence="10">
    <location>
        <begin position="164"/>
        <end position="334"/>
    </location>
</feature>
<dbReference type="SMART" id="SM00490">
    <property type="entry name" value="HELICc"/>
    <property type="match status" value="1"/>
</dbReference>
<dbReference type="Pfam" id="PF12137">
    <property type="entry name" value="RapA_C"/>
    <property type="match status" value="1"/>
</dbReference>
<evidence type="ECO:0000259" key="10">
    <source>
        <dbReference type="PROSITE" id="PS51192"/>
    </source>
</evidence>
<dbReference type="SMART" id="SM00487">
    <property type="entry name" value="DEXDc"/>
    <property type="match status" value="1"/>
</dbReference>
<keyword evidence="1 9" id="KW-0547">Nucleotide-binding</keyword>
<dbReference type="Pfam" id="PF00176">
    <property type="entry name" value="SNF2-rel_dom"/>
    <property type="match status" value="1"/>
</dbReference>
<name>A0ABY6JJF0_9ENTR</name>
<dbReference type="Gene3D" id="3.30.360.80">
    <property type="match status" value="1"/>
</dbReference>
<dbReference type="SUPFAM" id="SSF52540">
    <property type="entry name" value="P-loop containing nucleoside triphosphate hydrolases"/>
    <property type="match status" value="2"/>
</dbReference>
<feature type="domain" description="Helicase C-terminal" evidence="11">
    <location>
        <begin position="490"/>
        <end position="644"/>
    </location>
</feature>
<evidence type="ECO:0000256" key="5">
    <source>
        <dbReference type="ARBA" id="ARBA00023015"/>
    </source>
</evidence>
<dbReference type="InterPro" id="IPR040766">
    <property type="entry name" value="Tudor_2_RapA"/>
</dbReference>
<dbReference type="InterPro" id="IPR038718">
    <property type="entry name" value="SNF2-like_sf"/>
</dbReference>
<dbReference type="HAMAP" id="MF_01821">
    <property type="entry name" value="Helicase_RapA"/>
    <property type="match status" value="1"/>
</dbReference>
<dbReference type="EC" id="3.6.4.-" evidence="9"/>
<evidence type="ECO:0000256" key="9">
    <source>
        <dbReference type="HAMAP-Rule" id="MF_01821"/>
    </source>
</evidence>
<dbReference type="Gene3D" id="3.40.50.10810">
    <property type="entry name" value="Tandem AAA-ATPase domain"/>
    <property type="match status" value="1"/>
</dbReference>
<evidence type="ECO:0000256" key="8">
    <source>
        <dbReference type="ARBA" id="ARBA00023163"/>
    </source>
</evidence>
<keyword evidence="3 9" id="KW-0347">Helicase</keyword>
<evidence type="ECO:0000256" key="2">
    <source>
        <dbReference type="ARBA" id="ARBA00022801"/>
    </source>
</evidence>
<evidence type="ECO:0000256" key="3">
    <source>
        <dbReference type="ARBA" id="ARBA00022806"/>
    </source>
</evidence>
<dbReference type="InterPro" id="IPR057342">
    <property type="entry name" value="DEXDc_RapA"/>
</dbReference>
<dbReference type="PROSITE" id="PS51194">
    <property type="entry name" value="HELICASE_CTER"/>
    <property type="match status" value="1"/>
</dbReference>
<gene>
    <name evidence="9 12" type="primary">rapA</name>
    <name evidence="12" type="ORF">KFZ77_03340</name>
</gene>
<keyword evidence="13" id="KW-1185">Reference proteome</keyword>
<keyword evidence="7 9" id="KW-0010">Activator</keyword>
<dbReference type="InterPro" id="IPR027417">
    <property type="entry name" value="P-loop_NTPase"/>
</dbReference>